<gene>
    <name evidence="3" type="ORF">SAMN04488056_101698</name>
</gene>
<dbReference type="RefSeq" id="WP_090068829.1">
    <property type="nucleotide sequence ID" value="NZ_FOVR01000001.1"/>
</dbReference>
<dbReference type="GO" id="GO:0004713">
    <property type="term" value="F:protein tyrosine kinase activity"/>
    <property type="evidence" value="ECO:0007669"/>
    <property type="project" value="TreeGrafter"/>
</dbReference>
<keyword evidence="2" id="KW-1133">Transmembrane helix</keyword>
<dbReference type="InterPro" id="IPR050445">
    <property type="entry name" value="Bact_polysacc_biosynth/exp"/>
</dbReference>
<evidence type="ECO:0000256" key="2">
    <source>
        <dbReference type="SAM" id="Phobius"/>
    </source>
</evidence>
<keyword evidence="4" id="KW-1185">Reference proteome</keyword>
<keyword evidence="2" id="KW-0472">Membrane</keyword>
<evidence type="ECO:0000313" key="4">
    <source>
        <dbReference type="Proteomes" id="UP000199236"/>
    </source>
</evidence>
<dbReference type="OrthoDB" id="7786248at2"/>
<dbReference type="STRING" id="655353.SAMN04488056_101698"/>
<proteinExistence type="predicted"/>
<protein>
    <submittedName>
        <fullName evidence="3">Chain length determinant protein</fullName>
    </submittedName>
</protein>
<dbReference type="GO" id="GO:0005886">
    <property type="term" value="C:plasma membrane"/>
    <property type="evidence" value="ECO:0007669"/>
    <property type="project" value="TreeGrafter"/>
</dbReference>
<dbReference type="EMBL" id="FOVR01000001">
    <property type="protein sequence ID" value="SFN69026.1"/>
    <property type="molecule type" value="Genomic_DNA"/>
</dbReference>
<name>A0A1I5B2T0_9HYPH</name>
<dbReference type="Gene3D" id="3.40.50.300">
    <property type="entry name" value="P-loop containing nucleotide triphosphate hydrolases"/>
    <property type="match status" value="1"/>
</dbReference>
<reference evidence="3 4" key="1">
    <citation type="submission" date="2016-10" db="EMBL/GenBank/DDBJ databases">
        <authorList>
            <person name="de Groot N.N."/>
        </authorList>
    </citation>
    <scope>NUCLEOTIDE SEQUENCE [LARGE SCALE GENOMIC DNA]</scope>
    <source>
        <strain evidence="3 4">CGMCC 1.9157</strain>
    </source>
</reference>
<accession>A0A1I5B2T0</accession>
<dbReference type="PANTHER" id="PTHR32309">
    <property type="entry name" value="TYROSINE-PROTEIN KINASE"/>
    <property type="match status" value="1"/>
</dbReference>
<dbReference type="Proteomes" id="UP000199236">
    <property type="component" value="Unassembled WGS sequence"/>
</dbReference>
<dbReference type="InterPro" id="IPR027417">
    <property type="entry name" value="P-loop_NTPase"/>
</dbReference>
<feature type="region of interest" description="Disordered" evidence="1">
    <location>
        <begin position="219"/>
        <end position="241"/>
    </location>
</feature>
<dbReference type="AlphaFoldDB" id="A0A1I5B2T0"/>
<sequence length="579" mass="62712">MAMECENRIGDKRAGSNARKSIAALRLSPRVFLRLTLASLAIGAVLFAYKAYQPEEYQSEARILLLAPQEQYFPSVVDSASLYKGTDSQTELADKLIRDLKSPQILSTIVDQLHLTEDKSFAASGTLQTLGMMLRVGSFSVSAREAVIDRVQQSLSVERLAPRRVITISMKAPRADAAAKIANSLAEAYIDLLSKKRHQELNVSIDKLNGQIEALSSRLKQTGKSEGEQKANAGDLSSMEQKGRKQMVERLRVRQAELKTLSTLDLLPPAARVLVRATTAYTPVSKAAFLWALFGAATVFLFGLIGSAVFSRFKKNTERGSARLADGADLPQEIRLSFPAPADLPIMPSADIHMVQTRQVANKLDTLSVEQGTGRRAAIIFDLVAEQLSDVTHARIVLMAQDQAWGARGSALANRLVKERSVAYVDLISAQSQAIDGDGPKACGIADLLDGNGSFSDFIDEEWTGKAKCIHAGSRTLNRSDLLSSEFHALLIALEAAYDIVMLDLGTACEDVSILRGFASVPDALAFVIVPEIAESEVAQLHEAVGHLGFADSLIVTDLEFSDSDDNADEPDNLLQAAE</sequence>
<feature type="transmembrane region" description="Helical" evidence="2">
    <location>
        <begin position="288"/>
        <end position="310"/>
    </location>
</feature>
<organism evidence="3 4">
    <name type="scientific">Cohaesibacter marisflavi</name>
    <dbReference type="NCBI Taxonomy" id="655353"/>
    <lineage>
        <taxon>Bacteria</taxon>
        <taxon>Pseudomonadati</taxon>
        <taxon>Pseudomonadota</taxon>
        <taxon>Alphaproteobacteria</taxon>
        <taxon>Hyphomicrobiales</taxon>
        <taxon>Cohaesibacteraceae</taxon>
    </lineage>
</organism>
<keyword evidence="2" id="KW-0812">Transmembrane</keyword>
<evidence type="ECO:0000256" key="1">
    <source>
        <dbReference type="SAM" id="MobiDB-lite"/>
    </source>
</evidence>
<dbReference type="PANTHER" id="PTHR32309:SF13">
    <property type="entry name" value="FERRIC ENTEROBACTIN TRANSPORT PROTEIN FEPE"/>
    <property type="match status" value="1"/>
</dbReference>
<evidence type="ECO:0000313" key="3">
    <source>
        <dbReference type="EMBL" id="SFN69026.1"/>
    </source>
</evidence>